<feature type="domain" description="Integrase catalytic" evidence="3">
    <location>
        <begin position="539"/>
        <end position="698"/>
    </location>
</feature>
<dbReference type="InterPro" id="IPR005162">
    <property type="entry name" value="Retrotrans_gag_dom"/>
</dbReference>
<reference evidence="4 5" key="1">
    <citation type="journal article" date="2018" name="PLoS Genet.">
        <title>Population sequencing reveals clonal diversity and ancestral inbreeding in the grapevine cultivar Chardonnay.</title>
        <authorList>
            <person name="Roach M.J."/>
            <person name="Johnson D.L."/>
            <person name="Bohlmann J."/>
            <person name="van Vuuren H.J."/>
            <person name="Jones S.J."/>
            <person name="Pretorius I.S."/>
            <person name="Schmidt S.A."/>
            <person name="Borneman A.R."/>
        </authorList>
    </citation>
    <scope>NUCLEOTIDE SEQUENCE [LARGE SCALE GENOMIC DNA]</scope>
    <source>
        <strain evidence="5">cv. Chardonnay</strain>
        <tissue evidence="4">Leaf</tissue>
    </source>
</reference>
<accession>A0A438JAT7</accession>
<evidence type="ECO:0000256" key="2">
    <source>
        <dbReference type="SAM" id="MobiDB-lite"/>
    </source>
</evidence>
<proteinExistence type="predicted"/>
<evidence type="ECO:0000256" key="1">
    <source>
        <dbReference type="ARBA" id="ARBA00022750"/>
    </source>
</evidence>
<keyword evidence="1" id="KW-0645">Protease</keyword>
<dbReference type="InterPro" id="IPR054722">
    <property type="entry name" value="PolX-like_BBD"/>
</dbReference>
<dbReference type="InterPro" id="IPR036397">
    <property type="entry name" value="RNaseH_sf"/>
</dbReference>
<dbReference type="InterPro" id="IPR025724">
    <property type="entry name" value="GAG-pre-integrase_dom"/>
</dbReference>
<dbReference type="InterPro" id="IPR013103">
    <property type="entry name" value="RVT_2"/>
</dbReference>
<gene>
    <name evidence="4" type="primary">POLX_1768</name>
    <name evidence="4" type="ORF">CK203_018751</name>
</gene>
<dbReference type="PROSITE" id="PS50994">
    <property type="entry name" value="INTEGRASE"/>
    <property type="match status" value="1"/>
</dbReference>
<dbReference type="Pfam" id="PF14244">
    <property type="entry name" value="Retrotran_gag_3"/>
    <property type="match status" value="1"/>
</dbReference>
<dbReference type="Gene3D" id="3.30.420.10">
    <property type="entry name" value="Ribonuclease H-like superfamily/Ribonuclease H"/>
    <property type="match status" value="1"/>
</dbReference>
<dbReference type="SUPFAM" id="SSF53098">
    <property type="entry name" value="Ribonuclease H-like"/>
    <property type="match status" value="1"/>
</dbReference>
<feature type="compositionally biased region" description="Polar residues" evidence="2">
    <location>
        <begin position="247"/>
        <end position="260"/>
    </location>
</feature>
<dbReference type="InterPro" id="IPR012337">
    <property type="entry name" value="RNaseH-like_sf"/>
</dbReference>
<dbReference type="Proteomes" id="UP000288805">
    <property type="component" value="Unassembled WGS sequence"/>
</dbReference>
<dbReference type="Pfam" id="PF07727">
    <property type="entry name" value="RVT_2"/>
    <property type="match status" value="1"/>
</dbReference>
<evidence type="ECO:0000259" key="3">
    <source>
        <dbReference type="PROSITE" id="PS50994"/>
    </source>
</evidence>
<evidence type="ECO:0000313" key="4">
    <source>
        <dbReference type="EMBL" id="RVX06074.1"/>
    </source>
</evidence>
<dbReference type="GO" id="GO:0003676">
    <property type="term" value="F:nucleic acid binding"/>
    <property type="evidence" value="ECO:0007669"/>
    <property type="project" value="InterPro"/>
</dbReference>
<dbReference type="PANTHER" id="PTHR37610:SF97">
    <property type="entry name" value="RETROTRANSPOSON GAG DOMAIN-CONTAINING PROTEIN"/>
    <property type="match status" value="1"/>
</dbReference>
<dbReference type="InterPro" id="IPR057670">
    <property type="entry name" value="SH3_retrovirus"/>
</dbReference>
<protein>
    <submittedName>
        <fullName evidence="4">Retrovirus-related Pol polyprotein from transposon TNT 1-94</fullName>
    </submittedName>
</protein>
<evidence type="ECO:0000313" key="5">
    <source>
        <dbReference type="Proteomes" id="UP000288805"/>
    </source>
</evidence>
<keyword evidence="1" id="KW-0378">Hydrolase</keyword>
<keyword evidence="1" id="KW-0064">Aspartyl protease</keyword>
<dbReference type="Pfam" id="PF03732">
    <property type="entry name" value="Retrotrans_gag"/>
    <property type="match status" value="1"/>
</dbReference>
<comment type="caution">
    <text evidence="4">The sequence shown here is derived from an EMBL/GenBank/DDBJ whole genome shotgun (WGS) entry which is preliminary data.</text>
</comment>
<dbReference type="EMBL" id="QGNW01000053">
    <property type="protein sequence ID" value="RVX06074.1"/>
    <property type="molecule type" value="Genomic_DNA"/>
</dbReference>
<organism evidence="4 5">
    <name type="scientific">Vitis vinifera</name>
    <name type="common">Grape</name>
    <dbReference type="NCBI Taxonomy" id="29760"/>
    <lineage>
        <taxon>Eukaryota</taxon>
        <taxon>Viridiplantae</taxon>
        <taxon>Streptophyta</taxon>
        <taxon>Embryophyta</taxon>
        <taxon>Tracheophyta</taxon>
        <taxon>Spermatophyta</taxon>
        <taxon>Magnoliopsida</taxon>
        <taxon>eudicotyledons</taxon>
        <taxon>Gunneridae</taxon>
        <taxon>Pentapetalae</taxon>
        <taxon>rosids</taxon>
        <taxon>Vitales</taxon>
        <taxon>Vitaceae</taxon>
        <taxon>Viteae</taxon>
        <taxon>Vitis</taxon>
    </lineage>
</organism>
<name>A0A438JAT7_VITVI</name>
<dbReference type="GO" id="GO:0015074">
    <property type="term" value="P:DNA integration"/>
    <property type="evidence" value="ECO:0007669"/>
    <property type="project" value="InterPro"/>
</dbReference>
<dbReference type="SUPFAM" id="SSF56672">
    <property type="entry name" value="DNA/RNA polymerases"/>
    <property type="match status" value="1"/>
</dbReference>
<dbReference type="Pfam" id="PF22936">
    <property type="entry name" value="Pol_BBD"/>
    <property type="match status" value="1"/>
</dbReference>
<dbReference type="InterPro" id="IPR043502">
    <property type="entry name" value="DNA/RNA_pol_sf"/>
</dbReference>
<dbReference type="GO" id="GO:0004190">
    <property type="term" value="F:aspartic-type endopeptidase activity"/>
    <property type="evidence" value="ECO:0007669"/>
    <property type="project" value="UniProtKB-KW"/>
</dbReference>
<dbReference type="InterPro" id="IPR001584">
    <property type="entry name" value="Integrase_cat-core"/>
</dbReference>
<dbReference type="InterPro" id="IPR029472">
    <property type="entry name" value="Copia-like_N"/>
</dbReference>
<dbReference type="CDD" id="cd09272">
    <property type="entry name" value="RNase_HI_RT_Ty1"/>
    <property type="match status" value="1"/>
</dbReference>
<feature type="region of interest" description="Disordered" evidence="2">
    <location>
        <begin position="247"/>
        <end position="268"/>
    </location>
</feature>
<dbReference type="Pfam" id="PF13976">
    <property type="entry name" value="gag_pre-integrs"/>
    <property type="match status" value="1"/>
</dbReference>
<dbReference type="Pfam" id="PF25597">
    <property type="entry name" value="SH3_retrovirus"/>
    <property type="match status" value="1"/>
</dbReference>
<sequence length="1423" mass="159275">MAKGGSGNGNCGGQVNSEIVVVEDSSSPYFLHNGDHPGLNLVSNLLTGANYHTWRRAMLMALTAKNKVGFVDGTISRPMSHDLIYGAWNRCNSMISSWIINVVSREIADSLLYLDSACDIWRDLNDRFNQGNGPRIFQIKKQLSALNQGSLDVNSYFTKLKILWDELREFQPVPVCHCGGLRVWTDYQHREYVLQFLMGLNDSYAQIRGQILMMDPLPAVNKVFSLVIQEERHRTVGYSYSGSHNSDPMTFGSNSNAPTGSSGGSKTRRDRITCSYCGFQGHIKDKCYKLVGYPPGWKFKNKGPNSSSMANNSEVLESLNAGSSESIVSSLTTMQCQQLIQLLTNQLSSTSSASTENSSTGPSVSNFAGNKVKIQNKGWIIDSGATHHVCNGISLFDSSIAVQNVRVTLPTGITVPIDRVGSVILSKDVKLLNVLFVPTFRYNLLSVSAFTDTLSLSMVFTPDACIIQKPSRGKMIGKGSRKGQLYQLDFDSFVANKAFVAASRIPTSNILSLWHSRLGHPSFSRLKGLQSVLDFDSSFDLTPCNIYGDLFLLAVLKATIFFLTIVDDYSRVTWVYMLKNKSEVQKYIPDFFAFVKKQFGKEVKAIRSDNAPKLFLSNFYHSLGVIHYRSCVETPQQNSVVERKHQHILNVARALLFQSSLPVCYWSDCILTAVYLINRTPSPFLNNKTPFEILHDKLLDYSHLRVFGCLCYVSTLKANRTKFSPRAKAVVFLGYPFGFKGYKLLDIETRSISISRNVIFHEEIFPFSKTNPCSSLDISSDLFHDRVLPCIAADNDQSSSVLPRVVSQPPLQVAPSSRPTRVSKQPSYLKDYHCSLINSVAHVETHSTSHPIQHFLSYDKLSPSYKLFSLSVSIISEPSSFAKAAEIPKWRAAMDCELEALEENKTWSIVSLPVGKHPVGCKWVYKIKHKANGTIERYKARLVAKGYTQREGIDYVDTFSPVAKLVTVKLLLAITAVKGWHLSQLDVNNAFLHGDLNEEVYMKLPPGYNRKGESLPSNAVCLLHKSLYGLKQASRQWFSKFSTAIMGLGFSQSPSDHSLFIKNVDGLFIAILVYVDDVIIASNNQGAIADLKSELNKLFKLKDLGDVKYFLGLKIAKSSTGICVSQRKYVLDLLSDFGYLGCKAASTPMEANVKLSMDEGVDLPDVSLYRRLLGKLLYLTLTRPDISYAVGRLSQFISRPKLPHLHAAQRILRYLKGNPGMGLFFPSNSELRLMAYTDSDWARCPDSRRSVTGFCVFLGNSLVSWKSKKQHIVSRSSAEAEYRAMANTSSENPVFHERTKHIEIDCHLVRDKVQSGVLKPLFVSTEHQLAHLLKIVPCHTRRLEGTLDRKWKGVDKEMRVLRAIDHLPYSSFSDTLKCSYERLSNNRVWDAGRIISQGDDVMDNYYRKTSVPRLMALSPVESR</sequence>
<dbReference type="PANTHER" id="PTHR37610">
    <property type="entry name" value="CCHC-TYPE DOMAIN-CONTAINING PROTEIN"/>
    <property type="match status" value="1"/>
</dbReference>